<keyword evidence="2" id="KW-1133">Transmembrane helix</keyword>
<evidence type="ECO:0000256" key="1">
    <source>
        <dbReference type="SAM" id="MobiDB-lite"/>
    </source>
</evidence>
<name>A0A835CVT4_APHGI</name>
<keyword evidence="2" id="KW-0472">Membrane</keyword>
<keyword evidence="4" id="KW-1185">Reference proteome</keyword>
<protein>
    <submittedName>
        <fullName evidence="3">Uncharacterized protein</fullName>
    </submittedName>
</protein>
<dbReference type="AlphaFoldDB" id="A0A835CVT4"/>
<accession>A0A835CVT4</accession>
<reference evidence="3 4" key="1">
    <citation type="submission" date="2020-08" db="EMBL/GenBank/DDBJ databases">
        <title>Aphidius gifuensis genome sequencing and assembly.</title>
        <authorList>
            <person name="Du Z."/>
        </authorList>
    </citation>
    <scope>NUCLEOTIDE SEQUENCE [LARGE SCALE GENOMIC DNA]</scope>
    <source>
        <strain evidence="3">YNYX2018</strain>
        <tissue evidence="3">Adults</tissue>
    </source>
</reference>
<evidence type="ECO:0000256" key="2">
    <source>
        <dbReference type="SAM" id="Phobius"/>
    </source>
</evidence>
<proteinExistence type="predicted"/>
<feature type="transmembrane region" description="Helical" evidence="2">
    <location>
        <begin position="29"/>
        <end position="50"/>
    </location>
</feature>
<dbReference type="EMBL" id="JACMRX010000001">
    <property type="protein sequence ID" value="KAF7997787.1"/>
    <property type="molecule type" value="Genomic_DNA"/>
</dbReference>
<comment type="caution">
    <text evidence="3">The sequence shown here is derived from an EMBL/GenBank/DDBJ whole genome shotgun (WGS) entry which is preliminary data.</text>
</comment>
<feature type="region of interest" description="Disordered" evidence="1">
    <location>
        <begin position="1"/>
        <end position="24"/>
    </location>
</feature>
<dbReference type="Proteomes" id="UP000639338">
    <property type="component" value="Unassembled WGS sequence"/>
</dbReference>
<sequence length="105" mass="11803">MLHESIQKDPTNVSKRKPRQLRGTPANRVGTLLIGGGLLAFVTLGELFMYSDLSNSVKTKFTRIFTKTPEEIEKKIIMQEQFMASIAIALEKKKAGEIEPRVNQV</sequence>
<organism evidence="3 4">
    <name type="scientific">Aphidius gifuensis</name>
    <name type="common">Parasitoid wasp</name>
    <dbReference type="NCBI Taxonomy" id="684658"/>
    <lineage>
        <taxon>Eukaryota</taxon>
        <taxon>Metazoa</taxon>
        <taxon>Ecdysozoa</taxon>
        <taxon>Arthropoda</taxon>
        <taxon>Hexapoda</taxon>
        <taxon>Insecta</taxon>
        <taxon>Pterygota</taxon>
        <taxon>Neoptera</taxon>
        <taxon>Endopterygota</taxon>
        <taxon>Hymenoptera</taxon>
        <taxon>Apocrita</taxon>
        <taxon>Ichneumonoidea</taxon>
        <taxon>Braconidae</taxon>
        <taxon>Aphidiinae</taxon>
        <taxon>Aphidius</taxon>
    </lineage>
</organism>
<gene>
    <name evidence="3" type="ORF">HCN44_009185</name>
</gene>
<evidence type="ECO:0000313" key="3">
    <source>
        <dbReference type="EMBL" id="KAF7997787.1"/>
    </source>
</evidence>
<evidence type="ECO:0000313" key="4">
    <source>
        <dbReference type="Proteomes" id="UP000639338"/>
    </source>
</evidence>
<keyword evidence="2" id="KW-0812">Transmembrane</keyword>